<protein>
    <submittedName>
        <fullName evidence="1">Uncharacterized protein</fullName>
    </submittedName>
</protein>
<gene>
    <name evidence="1" type="ORF">ADJ77_11030</name>
    <name evidence="2" type="ORF">J5A51_01285</name>
</gene>
<dbReference type="EMBL" id="CP012075">
    <property type="protein sequence ID" value="AKU70304.1"/>
    <property type="molecule type" value="Genomic_DNA"/>
</dbReference>
<reference evidence="2 4" key="2">
    <citation type="submission" date="2021-03" db="EMBL/GenBank/DDBJ databases">
        <title>Human Oral Microbial Genomes.</title>
        <authorList>
            <person name="Johnston C.D."/>
            <person name="Chen T."/>
            <person name="Dewhirst F.E."/>
        </authorList>
    </citation>
    <scope>NUCLEOTIDE SEQUENCE [LARGE SCALE GENOMIC DNA]</scope>
    <source>
        <strain evidence="2 4">W1435</strain>
    </source>
</reference>
<keyword evidence="4" id="KW-1185">Reference proteome</keyword>
<accession>A0A0K1NMJ4</accession>
<evidence type="ECO:0000313" key="1">
    <source>
        <dbReference type="EMBL" id="AKU70304.1"/>
    </source>
</evidence>
<proteinExistence type="predicted"/>
<sequence length="78" mass="9320">MIRYPRVLIIKRIKYIPTYQELYQVDTMRPNRPMRSKFGLSKSQANSFARQELAVLKSEGYEKAVYNSMLIDFKTFHL</sequence>
<organism evidence="1 3">
    <name type="scientific">Prevotella fusca JCM 17724</name>
    <dbReference type="NCBI Taxonomy" id="1236517"/>
    <lineage>
        <taxon>Bacteria</taxon>
        <taxon>Pseudomonadati</taxon>
        <taxon>Bacteroidota</taxon>
        <taxon>Bacteroidia</taxon>
        <taxon>Bacteroidales</taxon>
        <taxon>Prevotellaceae</taxon>
        <taxon>Prevotella</taxon>
    </lineage>
</organism>
<dbReference type="Proteomes" id="UP000060345">
    <property type="component" value="Chromosome 2"/>
</dbReference>
<evidence type="ECO:0000313" key="3">
    <source>
        <dbReference type="Proteomes" id="UP000060345"/>
    </source>
</evidence>
<dbReference type="Proteomes" id="UP000682005">
    <property type="component" value="Chromosome 2"/>
</dbReference>
<evidence type="ECO:0000313" key="2">
    <source>
        <dbReference type="EMBL" id="QUB85928.1"/>
    </source>
</evidence>
<dbReference type="EMBL" id="CP072369">
    <property type="protein sequence ID" value="QUB85928.1"/>
    <property type="molecule type" value="Genomic_DNA"/>
</dbReference>
<dbReference type="RefSeq" id="WP_025079026.1">
    <property type="nucleotide sequence ID" value="NZ_CP012075.1"/>
</dbReference>
<name>A0A0K1NMJ4_9BACT</name>
<evidence type="ECO:0000313" key="4">
    <source>
        <dbReference type="Proteomes" id="UP000682005"/>
    </source>
</evidence>
<dbReference type="AlphaFoldDB" id="A0A0K1NMJ4"/>
<reference evidence="1 3" key="1">
    <citation type="submission" date="2015-07" db="EMBL/GenBank/DDBJ databases">
        <authorList>
            <person name="Noorani M."/>
        </authorList>
    </citation>
    <scope>NUCLEOTIDE SEQUENCE [LARGE SCALE GENOMIC DNA]</scope>
    <source>
        <strain evidence="1 3">W1435</strain>
    </source>
</reference>
<dbReference type="KEGG" id="pfus:ADJ77_11030"/>